<keyword evidence="3 6" id="KW-0812">Transmembrane</keyword>
<dbReference type="Proteomes" id="UP001589858">
    <property type="component" value="Unassembled WGS sequence"/>
</dbReference>
<evidence type="ECO:0000256" key="6">
    <source>
        <dbReference type="SAM" id="Phobius"/>
    </source>
</evidence>
<keyword evidence="5 6" id="KW-0472">Membrane</keyword>
<feature type="transmembrane region" description="Helical" evidence="6">
    <location>
        <begin position="12"/>
        <end position="31"/>
    </location>
</feature>
<feature type="domain" description="Copper resistance protein D" evidence="7">
    <location>
        <begin position="184"/>
        <end position="280"/>
    </location>
</feature>
<dbReference type="InterPro" id="IPR008457">
    <property type="entry name" value="Cu-R_CopD_dom"/>
</dbReference>
<keyword evidence="9" id="KW-1185">Reference proteome</keyword>
<gene>
    <name evidence="8" type="ORF">ACFFF8_10170</name>
</gene>
<accession>A0ABV6S6V5</accession>
<feature type="transmembrane region" description="Helical" evidence="6">
    <location>
        <begin position="115"/>
        <end position="132"/>
    </location>
</feature>
<feature type="transmembrane region" description="Helical" evidence="6">
    <location>
        <begin position="264"/>
        <end position="284"/>
    </location>
</feature>
<evidence type="ECO:0000256" key="2">
    <source>
        <dbReference type="ARBA" id="ARBA00022475"/>
    </source>
</evidence>
<keyword evidence="2" id="KW-1003">Cell membrane</keyword>
<sequence>MENGSLVAARFVSYALLLMAAGLPFHALIAGPRSAAGARFGQPARLALAGLAAGAAAASLWWAMANVAAMAAIPLAELDRATFTAVIGATPLGTLLTVRAAALALFVAALVLRPAPALLAPPALAALASAAWAGHAGAGEALGGDLLRAGDVLHLAAAALWLGAMLAFLADMRGDGQATGVVRSLAAFARTGTLVVAVLLVTGLTNAWLISGGSWPSGSWPRLIALKIVLFALMLGLAARNRWILVPALEARMPGAARRLARSLVLEMSCGLAVVLVVAAAGLLDPHGV</sequence>
<keyword evidence="4 6" id="KW-1133">Transmembrane helix</keyword>
<proteinExistence type="predicted"/>
<evidence type="ECO:0000256" key="1">
    <source>
        <dbReference type="ARBA" id="ARBA00004651"/>
    </source>
</evidence>
<feature type="transmembrane region" description="Helical" evidence="6">
    <location>
        <begin position="43"/>
        <end position="63"/>
    </location>
</feature>
<evidence type="ECO:0000313" key="8">
    <source>
        <dbReference type="EMBL" id="MFC0684960.1"/>
    </source>
</evidence>
<dbReference type="RefSeq" id="WP_267221302.1">
    <property type="nucleotide sequence ID" value="NZ_JAPCWC010000010.1"/>
</dbReference>
<evidence type="ECO:0000259" key="7">
    <source>
        <dbReference type="Pfam" id="PF05425"/>
    </source>
</evidence>
<evidence type="ECO:0000256" key="5">
    <source>
        <dbReference type="ARBA" id="ARBA00023136"/>
    </source>
</evidence>
<feature type="transmembrane region" description="Helical" evidence="6">
    <location>
        <begin position="191"/>
        <end position="211"/>
    </location>
</feature>
<dbReference type="PANTHER" id="PTHR34820">
    <property type="entry name" value="INNER MEMBRANE PROTEIN YEBZ"/>
    <property type="match status" value="1"/>
</dbReference>
<dbReference type="EMBL" id="JBHLTM010000036">
    <property type="protein sequence ID" value="MFC0684960.1"/>
    <property type="molecule type" value="Genomic_DNA"/>
</dbReference>
<feature type="transmembrane region" description="Helical" evidence="6">
    <location>
        <begin position="223"/>
        <end position="243"/>
    </location>
</feature>
<dbReference type="InterPro" id="IPR032694">
    <property type="entry name" value="CopC/D"/>
</dbReference>
<evidence type="ECO:0000313" key="9">
    <source>
        <dbReference type="Proteomes" id="UP001589858"/>
    </source>
</evidence>
<comment type="subcellular location">
    <subcellularLocation>
        <location evidence="1">Cell membrane</location>
        <topology evidence="1">Multi-pass membrane protein</topology>
    </subcellularLocation>
</comment>
<organism evidence="8 9">
    <name type="scientific">Novosphingobium clariflavum</name>
    <dbReference type="NCBI Taxonomy" id="2029884"/>
    <lineage>
        <taxon>Bacteria</taxon>
        <taxon>Pseudomonadati</taxon>
        <taxon>Pseudomonadota</taxon>
        <taxon>Alphaproteobacteria</taxon>
        <taxon>Sphingomonadales</taxon>
        <taxon>Sphingomonadaceae</taxon>
        <taxon>Novosphingobium</taxon>
    </lineage>
</organism>
<reference evidence="8 9" key="1">
    <citation type="submission" date="2024-09" db="EMBL/GenBank/DDBJ databases">
        <authorList>
            <person name="Sun Q."/>
            <person name="Mori K."/>
        </authorList>
    </citation>
    <scope>NUCLEOTIDE SEQUENCE [LARGE SCALE GENOMIC DNA]</scope>
    <source>
        <strain evidence="8 9">CICC 11035S</strain>
    </source>
</reference>
<evidence type="ECO:0000256" key="3">
    <source>
        <dbReference type="ARBA" id="ARBA00022692"/>
    </source>
</evidence>
<dbReference type="PANTHER" id="PTHR34820:SF4">
    <property type="entry name" value="INNER MEMBRANE PROTEIN YEBZ"/>
    <property type="match status" value="1"/>
</dbReference>
<comment type="caution">
    <text evidence="8">The sequence shown here is derived from an EMBL/GenBank/DDBJ whole genome shotgun (WGS) entry which is preliminary data.</text>
</comment>
<feature type="transmembrane region" description="Helical" evidence="6">
    <location>
        <begin position="152"/>
        <end position="170"/>
    </location>
</feature>
<feature type="transmembrane region" description="Helical" evidence="6">
    <location>
        <begin position="83"/>
        <end position="108"/>
    </location>
</feature>
<name>A0ABV6S6V5_9SPHN</name>
<dbReference type="Pfam" id="PF05425">
    <property type="entry name" value="CopD"/>
    <property type="match status" value="1"/>
</dbReference>
<protein>
    <submittedName>
        <fullName evidence="8">CopD family protein</fullName>
    </submittedName>
</protein>
<evidence type="ECO:0000256" key="4">
    <source>
        <dbReference type="ARBA" id="ARBA00022989"/>
    </source>
</evidence>